<feature type="domain" description="GmrSD restriction endonucleases N-terminal" evidence="1">
    <location>
        <begin position="11"/>
        <end position="270"/>
    </location>
</feature>
<reference evidence="2 3" key="1">
    <citation type="submission" date="2024-09" db="EMBL/GenBank/DDBJ databases">
        <authorList>
            <person name="Sun Q."/>
            <person name="Mori K."/>
        </authorList>
    </citation>
    <scope>NUCLEOTIDE SEQUENCE [LARGE SCALE GENOMIC DNA]</scope>
    <source>
        <strain evidence="2 3">CECT 7955</strain>
    </source>
</reference>
<evidence type="ECO:0000259" key="1">
    <source>
        <dbReference type="Pfam" id="PF03235"/>
    </source>
</evidence>
<name>A0ABV5GK08_9FLAO</name>
<sequence>MSIENYNTFWSIINDNKIEIPTIQRDYTYGRKSATTIREKLVADIINSIIVPNPLNLDFVYGKLLGKENHITQERNKNNIRSLLKTIKLYASDLNIEISDEVVSRNAKLEGKINFIPLDGQQRLTTLFLIHWYIAQRNNDVIALSSLNKFSYSTRLSSKEFCKILCFKQYNFDSKTDSVSDLISNSEEYFSSWKKDPTVNSMLIVIDEIHKLFKSKDVDYKDCWNKLTNENLITFDFFDLDDFELTDDLYIKMNARGRHLTNFEIFKSWLIKDYDGVILEDDWKKKFDIKWYDLFWKAKEKSIYKIDSEFLQHFKILFLGDYMKSQNSNDSRMNDDAELENYDTETLDLDDFKSVIGILRKKDSNPLEIFQNYDLFKDKINEYVEILDLASSVAFINQDQLLKKYIDTDLFKLLFGEKLNKLTWWDTTLHYAITRYLLKVENNSTYFSEWVRVISNLIYNTKIDTPKLFIEAIRSIDLLIDRVDSKNIYQVINTLREEEMIFFSPSQKTEEIFKAQLIVQDNRWEKLFIEAENHIYFYGQIGFIFKLCNSPIDINTFTINYTKVASLFSEEVLNDTTFLLTRSLLAIGDCFYINGNERIFNSNVRGTLRNRTENWRKFFDSKLNFIETIINRPDFNANNIIQSLNSIIKTEFPNSKGKYHGKFVNNYKLFLYAKKNIIRQHNKNYYLLNSTRISGYFVELYTYAWFLKNEKGCSIIPKYEISYDYVKGQDNEPGIVFKKGDLTINLRRNHNTKKYYIHKEKQLLEFKTIEEFIDSIK</sequence>
<dbReference type="RefSeq" id="WP_236454990.1">
    <property type="nucleotide sequence ID" value="NZ_CBCSGE010000004.1"/>
</dbReference>
<organism evidence="2 3">
    <name type="scientific">Flavobacterium jumunjinense</name>
    <dbReference type="NCBI Taxonomy" id="998845"/>
    <lineage>
        <taxon>Bacteria</taxon>
        <taxon>Pseudomonadati</taxon>
        <taxon>Bacteroidota</taxon>
        <taxon>Flavobacteriia</taxon>
        <taxon>Flavobacteriales</taxon>
        <taxon>Flavobacteriaceae</taxon>
        <taxon>Flavobacterium</taxon>
    </lineage>
</organism>
<evidence type="ECO:0000313" key="3">
    <source>
        <dbReference type="Proteomes" id="UP001589607"/>
    </source>
</evidence>
<dbReference type="Pfam" id="PF03235">
    <property type="entry name" value="GmrSD_N"/>
    <property type="match status" value="1"/>
</dbReference>
<accession>A0ABV5GK08</accession>
<proteinExistence type="predicted"/>
<evidence type="ECO:0000313" key="2">
    <source>
        <dbReference type="EMBL" id="MFB9095711.1"/>
    </source>
</evidence>
<dbReference type="Proteomes" id="UP001589607">
    <property type="component" value="Unassembled WGS sequence"/>
</dbReference>
<gene>
    <name evidence="2" type="ORF">ACFFVF_04235</name>
</gene>
<comment type="caution">
    <text evidence="2">The sequence shown here is derived from an EMBL/GenBank/DDBJ whole genome shotgun (WGS) entry which is preliminary data.</text>
</comment>
<keyword evidence="3" id="KW-1185">Reference proteome</keyword>
<dbReference type="InterPro" id="IPR004919">
    <property type="entry name" value="GmrSD_N"/>
</dbReference>
<dbReference type="EMBL" id="JBHMEY010000009">
    <property type="protein sequence ID" value="MFB9095711.1"/>
    <property type="molecule type" value="Genomic_DNA"/>
</dbReference>
<protein>
    <submittedName>
        <fullName evidence="2">DUF262 domain-containing protein</fullName>
    </submittedName>
</protein>